<dbReference type="GO" id="GO:0005829">
    <property type="term" value="C:cytosol"/>
    <property type="evidence" value="ECO:0007669"/>
    <property type="project" value="TreeGrafter"/>
</dbReference>
<reference evidence="7 8" key="1">
    <citation type="submission" date="2011-12" db="EMBL/GenBank/DDBJ databases">
        <title>The complete genome of Niastella koreensis GR20-10.</title>
        <authorList>
            <consortium name="US DOE Joint Genome Institute (JGI-PGF)"/>
            <person name="Lucas S."/>
            <person name="Han J."/>
            <person name="Lapidus A."/>
            <person name="Bruce D."/>
            <person name="Goodwin L."/>
            <person name="Pitluck S."/>
            <person name="Peters L."/>
            <person name="Kyrpides N."/>
            <person name="Mavromatis K."/>
            <person name="Ivanova N."/>
            <person name="Mikhailova N."/>
            <person name="Davenport K."/>
            <person name="Saunders E."/>
            <person name="Detter J.C."/>
            <person name="Tapia R."/>
            <person name="Han C."/>
            <person name="Land M."/>
            <person name="Hauser L."/>
            <person name="Markowitz V."/>
            <person name="Cheng J.-F."/>
            <person name="Hugenholtz P."/>
            <person name="Woyke T."/>
            <person name="Wu D."/>
            <person name="Tindall B."/>
            <person name="Pomrenke H."/>
            <person name="Brambilla E."/>
            <person name="Klenk H.-P."/>
            <person name="Eisen J.A."/>
        </authorList>
    </citation>
    <scope>NUCLEOTIDE SEQUENCE [LARGE SCALE GENOMIC DNA]</scope>
    <source>
        <strain evidence="8">DSM 17620 / KACC 11465 / NBRC 106392 / GR20-10</strain>
    </source>
</reference>
<dbReference type="NCBIfam" id="TIGR01733">
    <property type="entry name" value="AA-adenyl-dom"/>
    <property type="match status" value="5"/>
</dbReference>
<feature type="domain" description="Carrier" evidence="6">
    <location>
        <begin position="2069"/>
        <end position="2146"/>
    </location>
</feature>
<dbReference type="EC" id="6.2.1.26" evidence="7"/>
<dbReference type="CDD" id="cd19531">
    <property type="entry name" value="LCL_NRPS-like"/>
    <property type="match status" value="5"/>
</dbReference>
<dbReference type="Pfam" id="PF13193">
    <property type="entry name" value="AMP-binding_C"/>
    <property type="match status" value="4"/>
</dbReference>
<feature type="compositionally biased region" description="Polar residues" evidence="5">
    <location>
        <begin position="3107"/>
        <end position="3116"/>
    </location>
</feature>
<feature type="domain" description="Carrier" evidence="6">
    <location>
        <begin position="4154"/>
        <end position="4229"/>
    </location>
</feature>
<feature type="domain" description="Carrier" evidence="6">
    <location>
        <begin position="5178"/>
        <end position="5255"/>
    </location>
</feature>
<accession>G8TKK1</accession>
<dbReference type="Gene3D" id="3.40.50.12780">
    <property type="entry name" value="N-terminal domain of ligase-like"/>
    <property type="match status" value="1"/>
</dbReference>
<dbReference type="PROSITE" id="PS50075">
    <property type="entry name" value="CARRIER"/>
    <property type="match status" value="5"/>
</dbReference>
<dbReference type="Proteomes" id="UP000005438">
    <property type="component" value="Chromosome"/>
</dbReference>
<dbReference type="InterPro" id="IPR042099">
    <property type="entry name" value="ANL_N_sf"/>
</dbReference>
<gene>
    <name evidence="7" type="ordered locus">Niako_2331</name>
</gene>
<dbReference type="PROSITE" id="PS00455">
    <property type="entry name" value="AMP_BINDING"/>
    <property type="match status" value="5"/>
</dbReference>
<dbReference type="GO" id="GO:0031177">
    <property type="term" value="F:phosphopantetheine binding"/>
    <property type="evidence" value="ECO:0007669"/>
    <property type="project" value="InterPro"/>
</dbReference>
<protein>
    <submittedName>
        <fullName evidence="7">Amino acid adenylation domain protein</fullName>
        <ecNumber evidence="7">5.1.1.3</ecNumber>
        <ecNumber evidence="7">6.2.1.26</ecNumber>
    </submittedName>
</protein>
<evidence type="ECO:0000313" key="8">
    <source>
        <dbReference type="Proteomes" id="UP000005438"/>
    </source>
</evidence>
<dbReference type="Gene3D" id="3.30.559.30">
    <property type="entry name" value="Nonribosomal peptide synthetase, condensation domain"/>
    <property type="match status" value="5"/>
</dbReference>
<keyword evidence="7" id="KW-0436">Ligase</keyword>
<dbReference type="FunFam" id="2.30.38.10:FF:000001">
    <property type="entry name" value="Non-ribosomal peptide synthetase PvdI"/>
    <property type="match status" value="2"/>
</dbReference>
<dbReference type="CDD" id="cd05930">
    <property type="entry name" value="A_NRPS"/>
    <property type="match status" value="2"/>
</dbReference>
<dbReference type="Gene3D" id="3.30.559.10">
    <property type="entry name" value="Chloramphenicol acetyltransferase-like domain"/>
    <property type="match status" value="5"/>
</dbReference>
<dbReference type="InterPro" id="IPR006162">
    <property type="entry name" value="Ppantetheine_attach_site"/>
</dbReference>
<evidence type="ECO:0000259" key="6">
    <source>
        <dbReference type="PROSITE" id="PS50075"/>
    </source>
</evidence>
<dbReference type="FunFam" id="1.10.1200.10:FF:000005">
    <property type="entry name" value="Nonribosomal peptide synthetase 1"/>
    <property type="match status" value="4"/>
</dbReference>
<dbReference type="InterPro" id="IPR020845">
    <property type="entry name" value="AMP-binding_CS"/>
</dbReference>
<dbReference type="InterPro" id="IPR023213">
    <property type="entry name" value="CAT-like_dom_sf"/>
</dbReference>
<dbReference type="RefSeq" id="WP_014218589.1">
    <property type="nucleotide sequence ID" value="NC_016609.1"/>
</dbReference>
<dbReference type="Gene3D" id="3.30.300.30">
    <property type="match status" value="5"/>
</dbReference>
<dbReference type="Pfam" id="PF00501">
    <property type="entry name" value="AMP-binding"/>
    <property type="match status" value="5"/>
</dbReference>
<dbReference type="EMBL" id="CP003178">
    <property type="protein sequence ID" value="AEV98675.1"/>
    <property type="molecule type" value="Genomic_DNA"/>
</dbReference>
<dbReference type="Gene3D" id="1.10.1200.10">
    <property type="entry name" value="ACP-like"/>
    <property type="match status" value="5"/>
</dbReference>
<keyword evidence="3" id="KW-0596">Phosphopantetheine</keyword>
<dbReference type="FunFam" id="3.40.50.980:FF:000001">
    <property type="entry name" value="Non-ribosomal peptide synthetase"/>
    <property type="match status" value="4"/>
</dbReference>
<dbReference type="PANTHER" id="PTHR45527">
    <property type="entry name" value="NONRIBOSOMAL PEPTIDE SYNTHETASE"/>
    <property type="match status" value="1"/>
</dbReference>
<dbReference type="KEGG" id="nko:Niako_2331"/>
<dbReference type="GO" id="GO:0043041">
    <property type="term" value="P:amino acid activation for nonribosomal peptide biosynthetic process"/>
    <property type="evidence" value="ECO:0007669"/>
    <property type="project" value="TreeGrafter"/>
</dbReference>
<evidence type="ECO:0000256" key="1">
    <source>
        <dbReference type="ARBA" id="ARBA00001957"/>
    </source>
</evidence>
<dbReference type="SUPFAM" id="SSF56801">
    <property type="entry name" value="Acetyl-CoA synthetase-like"/>
    <property type="match status" value="5"/>
</dbReference>
<dbReference type="FunFam" id="3.40.50.12780:FF:000012">
    <property type="entry name" value="Non-ribosomal peptide synthetase"/>
    <property type="match status" value="1"/>
</dbReference>
<keyword evidence="7" id="KW-0413">Isomerase</keyword>
<feature type="domain" description="Carrier" evidence="6">
    <location>
        <begin position="3118"/>
        <end position="3195"/>
    </location>
</feature>
<evidence type="ECO:0000313" key="7">
    <source>
        <dbReference type="EMBL" id="AEV98675.1"/>
    </source>
</evidence>
<organism evidence="7 8">
    <name type="scientific">Niastella koreensis (strain DSM 17620 / KACC 11465 / NBRC 106392 / GR20-10)</name>
    <dbReference type="NCBI Taxonomy" id="700598"/>
    <lineage>
        <taxon>Bacteria</taxon>
        <taxon>Pseudomonadati</taxon>
        <taxon>Bacteroidota</taxon>
        <taxon>Chitinophagia</taxon>
        <taxon>Chitinophagales</taxon>
        <taxon>Chitinophagaceae</taxon>
        <taxon>Niastella</taxon>
    </lineage>
</organism>
<dbReference type="eggNOG" id="COG1020">
    <property type="taxonomic scope" value="Bacteria"/>
</dbReference>
<dbReference type="GO" id="GO:0044550">
    <property type="term" value="P:secondary metabolite biosynthetic process"/>
    <property type="evidence" value="ECO:0007669"/>
    <property type="project" value="UniProtKB-ARBA"/>
</dbReference>
<dbReference type="InterPro" id="IPR020806">
    <property type="entry name" value="PKS_PP-bd"/>
</dbReference>
<dbReference type="Pfam" id="PF00668">
    <property type="entry name" value="Condensation"/>
    <property type="match status" value="5"/>
</dbReference>
<dbReference type="PROSITE" id="PS00012">
    <property type="entry name" value="PHOSPHOPANTETHEINE"/>
    <property type="match status" value="2"/>
</dbReference>
<dbReference type="Gene3D" id="2.30.38.10">
    <property type="entry name" value="Luciferase, Domain 3"/>
    <property type="match status" value="4"/>
</dbReference>
<dbReference type="PATRIC" id="fig|700598.3.peg.2400"/>
<feature type="domain" description="Carrier" evidence="6">
    <location>
        <begin position="1020"/>
        <end position="1097"/>
    </location>
</feature>
<dbReference type="HOGENOM" id="CLU_223200_0_0_10"/>
<name>G8TKK1_NIAKG</name>
<evidence type="ECO:0000256" key="2">
    <source>
        <dbReference type="ARBA" id="ARBA00006432"/>
    </source>
</evidence>
<dbReference type="InterPro" id="IPR036736">
    <property type="entry name" value="ACP-like_sf"/>
</dbReference>
<dbReference type="GO" id="GO:0008756">
    <property type="term" value="F:o-succinylbenzoate-CoA ligase activity"/>
    <property type="evidence" value="ECO:0007669"/>
    <property type="project" value="UniProtKB-EC"/>
</dbReference>
<feature type="region of interest" description="Disordered" evidence="5">
    <location>
        <begin position="3097"/>
        <end position="3119"/>
    </location>
</feature>
<comment type="cofactor">
    <cofactor evidence="1">
        <name>pantetheine 4'-phosphate</name>
        <dbReference type="ChEBI" id="CHEBI:47942"/>
    </cofactor>
</comment>
<dbReference type="EC" id="5.1.1.3" evidence="7"/>
<proteinExistence type="inferred from homology"/>
<dbReference type="SMART" id="SM00823">
    <property type="entry name" value="PKS_PP"/>
    <property type="match status" value="4"/>
</dbReference>
<dbReference type="InterPro" id="IPR025110">
    <property type="entry name" value="AMP-bd_C"/>
</dbReference>
<comment type="similarity">
    <text evidence="2">Belongs to the ATP-dependent AMP-binding enzyme family.</text>
</comment>
<dbReference type="PANTHER" id="PTHR45527:SF1">
    <property type="entry name" value="FATTY ACID SYNTHASE"/>
    <property type="match status" value="1"/>
</dbReference>
<dbReference type="InterPro" id="IPR009081">
    <property type="entry name" value="PP-bd_ACP"/>
</dbReference>
<keyword evidence="4" id="KW-0597">Phosphoprotein</keyword>
<dbReference type="GO" id="GO:0008881">
    <property type="term" value="F:glutamate racemase activity"/>
    <property type="evidence" value="ECO:0007669"/>
    <property type="project" value="UniProtKB-EC"/>
</dbReference>
<dbReference type="Pfam" id="PF00550">
    <property type="entry name" value="PP-binding"/>
    <property type="match status" value="5"/>
</dbReference>
<dbReference type="InterPro" id="IPR045851">
    <property type="entry name" value="AMP-bd_C_sf"/>
</dbReference>
<evidence type="ECO:0000256" key="4">
    <source>
        <dbReference type="ARBA" id="ARBA00022553"/>
    </source>
</evidence>
<dbReference type="SUPFAM" id="SSF47336">
    <property type="entry name" value="ACP-like"/>
    <property type="match status" value="5"/>
</dbReference>
<evidence type="ECO:0000256" key="5">
    <source>
        <dbReference type="SAM" id="MobiDB-lite"/>
    </source>
</evidence>
<evidence type="ECO:0000256" key="3">
    <source>
        <dbReference type="ARBA" id="ARBA00022450"/>
    </source>
</evidence>
<dbReference type="OrthoDB" id="9765680at2"/>
<dbReference type="FunFam" id="3.30.300.30:FF:000010">
    <property type="entry name" value="Enterobactin synthetase component F"/>
    <property type="match status" value="4"/>
</dbReference>
<dbReference type="InterPro" id="IPR000873">
    <property type="entry name" value="AMP-dep_synth/lig_dom"/>
</dbReference>
<sequence length="5259" mass="587201">MNSLLKDIADNNVLLEVVAGELKVFASGAQVNADLITRIKENRKELIQFLLKNEQKGFLDSFAVRIPPVPVQDSYPLSPAQRRLWVLSQFESGNIAYNIPGAFVFEEQLNREALDRSFNLLISRHEILRTVFREDEQGEVRQWIQASGNFNITFTDLRNNTVPVHELLNRDFSHVFDLSTGPLLKATVYQLTDNKWILSFVMHHTISDGWSMGVLIRELLQFYNGADALEPLRVQYKDYAHWQALQLSGEKLEAHRKYWLNRFSGELPVLELLSDNARPLVKSFTGGKKSRLFNKELRDGLKRLVKEQDATMFMGLLAAVNALLYRYTAQTDLIIGTPVAGREHIDLEDQIGLYMNILALRCQFRGSDSYEKLLSFVREHTLNAYAHQVYPFDALVDELHLQRDLSRHPLFDVMVVLHNYADNTGTGKTSMEAYTGDLALSSKFDLQFDFAETGDAISVDLTYNADIFNESSINRLMGHLENLLTSIIASPATALDQLQFLAPEEVKELTASFNDTETGYPTQKTVTALFEEQVLLSPEKIALVYGNTHLTYRELNSLSNRVARHLRKQFKIGADDLVGVQLERSDWQVICLLGVLKAGGAYVPIDPTYPHERIEYILADSHCKAVLDTAALEQLKNILFTYNDSDLPPVAGSRNLMYVIYTSGSTGRPKGCMLEHRGVVSRLNWMWKHYGFTPDDIILQKTSFTFDVSVSELFLPLCFGASEVLCSPDEVASPEKLLSLISSEGVTCVHFVPSMLNSFLAYGFDNDVLRHSMRSVTNVMTIGEALTAGTVERWYEQLNIPLHNLYGPTEASIQASAYTTHRGDQVIPIGGPIWNTQLYILDPRGQLSPVGVQGEICIGGDGLARGYLNKPELTAEKFVTNPFNKTELIYRTGDTGYWTSDGMIIFTGRKDDQVKIRGYRIETGEIEHVLQQHSDISDAVVVARTGNDGEKNLIAYLVSNIQLNVFDIEAHLRKSLPAYMLPSYYVQLDALPLNSSGKADRKSLPVPEGMELGSTASYVAPRNAKEQQLVQVWSEVLGIEAAKISLYANFFNLGGHSLRAIRLTSQLHKVFGVKVGLKDIFSHPVLEEQALLLSTLTKTEYLNIPKAPEQDSYALSSAQQRLWVLSQFEDGNVAYNIPAAYEFTGRLQVAAFEQAFNTLIKRHEVLRTVFREDEQGEVRQFIQPEVNFKIDCIDLTNGEDVTGYIKKDFARPFDLGEGPLLRVCLYQLTAGKWIVSFVMHHIISDGVSMIILIDELLQLYSGDNSLAPLRIQYRDYAHWQHQQLSGDTLAVHRAYWLQQFAGELPVLELPGTKTRPAAKTYVGQSITRQLNAELTAALKQLVKERHATLFMGLLAAVNTLLYRYTGQEDIITGSQIAGREHVELEGQLGNFLNTLALRNQFKGDDSFIDLLAAVSNRTLDAYAHQVYPFDRLVDELTLQRDLSRHPLFDVSVVLQNMGTVKPLPEQLTQSLTIHPYTTVRDAVSKFDLAFNFIEVDNHLLVDLVFNTDIYTDNTAIQLLQHFEQLLGSIIAAPATSLNNLNYISDPEKQRLLSAFNDTSVVYPASKTITQVFNEQAINTPHKSAVLFEDNIYTYKELDERSSQFGHYLRQQYGVGRNDLVGVMVDRSEKLLVAILGILKAGAAYVPIDPAYPHGRKQFILNDTGAKVLITQSDHLFELDYYTGGLFAIDIQLDNLSTPVSMPAVDSQATDLAYVMYTSGSTGQPKGTLVEQRSVLRLVLPCNFVPLTGNETLLSTGAISFDATTFEYWSMLLTGGSLVMCSRETLLDHSLLAAAIKTKQVDTMWFTAGWLNELVDGNIGLFATLKTVIAGGDKLSPVHINRLKQAYPSLRIINGYGPTENTTFSLTHEIGSEQTIIPIGRPINNSTAYILDKNGQLCGIGVAGEICVGGDGLARGYLNQPELTAEKFVPNPVKAGERMYRTGDTGYWTNEGVIIFTGRKDDQVKIRGYRVELGEIEQVLQQHSDITNAVVVPRTGSDAQKELIAYIVSNTEPGTVLLTEHLAKTLPAYMLPAHYIQLEALPLTANGKVDRNLLPLPDFLYSGSNDTHQAPRNSIEIQLAEVWSEVLGIEAAKIGLYANFFNLGGHSLRAIRLTSQLHKVFGVKVGLKDIFSHPVLEEQALLLSTLTKTEYLNIPKAPEQDSYALSSAQQRLWVLSQFEEGNVAYNVPGAYLFEGLLNIMDLEKSITRLIARHEILRTVFREDEQGEVRQFIQPEVNFKIDCIDLTNGEDVTGYIKKDFARPFDLGEGPLLRVCLYQLTAGKWIVSFVMHHIISDGVSMIILIDELLQLYSGDHSLAPLRIQYRDYAHWQHQQLSGDTLAVHRAYWLQQFAGELPVLELPGTKTRPAAKTYVGQSITRQLNAELTAALKQLVKERHATLFMGLLAAVNTLLYRYTGQEDIITGSQIAGREHVELEGQLGNFLNTLALRNQFKGDDSFIDLLAAVSNRTLDAYAHQVYPFDRLVDELTLQRDLSRHPLFDVSVVLQNMGTVKPLPEQLTQSLTIHPYTTVRDAVSKFDLAFNFIEVDNHLLVDLVFNTDIYTDNTAIQLLQHFEQLLGSIIAAPATSLNNLNYISDPEKQRLLSAFNDTSVVYPASKTITQVFNEQAINTPHKSAVLFEDNIYTYKELDERSSQLGHYLRQQYGVGRNDLVGVMVDRSEKLLVAILGILKAGAAYVPIDPAYPHGRKQFILNDTGAKVLITQSDHLFELDYYTGGLFAIDIQLDNLSTPLCMPAVDSQATDLAYVMYTSGSTGQPKGTLVEQRSVLRLVLPCNFVPLTGNETLLSTGAISFDATTFEYWSMLLTGGSLVMCSRETLLDHSLLAAAIKTKQVDTMWFTAGWLNELVDGNIGLFATLKTVIAGGDKLSPVHINRLKQAYPSLRIINGYGPTENTTFSLTHEIGSEQTIIPIGRPINNSTAYILDKNGQLCGIGVAGEICVGGDGLARGYLNQPELTAEKFVPNPVKAGERMYRTGDTGHWTNEGVIMFTGRKDDQVKIRGYRVELGEIEQVLQQHSDITNAVVVPRTGSDGQKELIAYIVSNTEPGTVLLTEHLAKTLPAYMLPAHYIQLEALPLNANGKVDRKKLPSPGEQETQPNTAYQAPGNDIERKLADVWSEVLGVNKEKISINDNFFSLGGHSLKAIRLATQLHREFEVKIALKDIFANPVLADQALLIAASGKTTFAAIPQAPVQDSYVLSSSQRRLWVLSQFEEGNVAYNVPGAYLFEGLLNIMDLEKSITRLIARHEILRTVFREGEKDEVRQFIKPPAPFAISYTDLRQDQQKLNALLEQDALHIFDLTEGPLLKAALYQLGDNKWVFSYVMHHIISDGVSMEVLMKELLQLYKGENELSPLRIQYKDYATWQQQQLNGEKMAAHRSYWRDRLGGELPVLELLTDRPRPAIKTYSGGQVNKQLGSDLYKGLKQLTHHQNATLFMGLLAAVNTLLYRYTGQEDIIIGSPVAGREHVDLEGQIGFYVNTLALRSRFKGGVSFIELLSDVRSQTLDAYTHQAYPFDQLAGELNLQHDRSRYPLFDVALALLQENPEVHNERFTDLQSVAYNTGTGVNSKFDLQFTFAEFGDNLDVTIIYNSDIYPAYTAQLMMGHLEQLLTAIIEDPSTALNKLNYLTAKERHHLIETFNSTADDYPRNKTIVDVFEWQAERSADKTAIVFGNTTLTYRQLNEEANRLAHFLKHNHRINPNDRVGIKLQRSEKLMIVILGILKAGAAFVPVLPEYPQHRIDYIAADSGCKMLIDEQVLTTFEKEKHNYSAANMPAVTTATSLAYIMYTSGSTGQPKGVMVEHRSVLRLVIPCNFVPLTGNETLLSTGAISFDATTFEYWSMLLTGGKLVFCSNDKLLDASLLAAEINEKKVDTMWFTAGWLNELVDRAIELFAGLKTVIAGGDKLSPVHINRLKEAYPSLRMVNGYGPTENTTFSLTHEIGNHAGELIPIGRPINNSTAYILDENGQLCGIGVAGEICVGGDGLARGYLNQPELTAGKFVPNPVKAGERMYKTGDMGRWLPDGTMVFIGRKDNQVKIRGFRVETGEIEHTLQQYAGVSAAVVTVHTGTEGEKELVAYIVSNKELNTSMLAGYLEKTLPAYMIPAHFVQLDALPLNNNGKVHKKALPAPEDHAMDTGNEYIAPRNAAEQQLVYIWSELLDKEKISVKDNFFLLGGNSIKATRLVTRLFKAFHVKVGLKEIFSHPVLEELALLVNAAAKTVYTDIVPVPVQPRYTLSSSQRRLWVMSRFEAASIAYNVPGAYVFEGALNIKALETAFATLIERHEILRTIFKEDKAGDVWQEIQAPAPFQIGYTDLRDNKERVHDLVQGDFAYPFNLAEGPLLRAALYRLADNKWVFSYVMHHIISDGLSMNVLINELLELYNGEHDLAPLRIQYKDYACWQQQQLKGEGFQAHRTWWMEQFAGQLPVLNLVGDMPRPAIKTYAGGRVTRRLNARLCNEFKGLLQKQQATLFMGLLAAVNTLLYRYTGQEDIIIGSSVSCRDHLELENQIGFYINALALRSRFKGEDSFESLLALIHKLTLDAYSHQSYPFDELVEQLKLPRDVARNPLFDVVLVLQESESKRKFHSLGDLAVTDYAEGKSLTCRFDLTFDFKIIGDGIEAALIYNSDIFYRSTAERILNHLEQLLGAVIQSPLVPLNRLDYLTAAEKKHLIIELNDNNIPYPANKTIAHLFTEQAAKTPANLALVYGDVKLTYKELNEQSNQLAHYLLNKYGINRGHLVAIALERSEKMIIAMLAILKAGAAYIPIDTEFPKDRIDYMISDSKCKALLDGEEFERFSTGRSDFPITEIETVSGPEDLAYVVYTSGSTGKPKGVMISHRALVDYSYGIRGRTNIEDCNSFGLVSTIAADLGNTIIYTSLLIGGALHIFSAADVKNPDNMSRANIDCLKIVPSHYAALQGKGKLFAPRKCLIFGGERLTPDILEIIRSGGGQCQVFNHYGPSETTIGKLVKHIDLSSSEVISLGRPFGNNYVYMLDNDLQLVPQGVVGEICIGGHGLGNGYMNQPELTAQKFVPDPFKPGAFIYRTGDLGRLLTDGNIAFLGRKDDQVKIRGFRIEPGEIEQVLLRYTGIEQAVVMPAGNEGLVSYFTGTTEISINTLRAWLFRKLPAYMIPSWIIQLDKIPITLNGKIDRSLLPALSENNKSAGYVAARNDIEENLVLMWSEVLGGGKDTIGVKDNFFELGGHSISAIKVTLKVRELYEVDLDITEFMNNPDIESIGEEIQNLLWLKR</sequence>
<dbReference type="CDD" id="cd12117">
    <property type="entry name" value="A_NRPS_Srf_like"/>
    <property type="match status" value="3"/>
</dbReference>
<dbReference type="STRING" id="700598.Niako_2331"/>
<dbReference type="SUPFAM" id="SSF52777">
    <property type="entry name" value="CoA-dependent acyltransferases"/>
    <property type="match status" value="10"/>
</dbReference>
<dbReference type="Gene3D" id="3.40.50.980">
    <property type="match status" value="8"/>
</dbReference>
<dbReference type="NCBIfam" id="NF003417">
    <property type="entry name" value="PRK04813.1"/>
    <property type="match status" value="5"/>
</dbReference>
<dbReference type="InterPro" id="IPR001242">
    <property type="entry name" value="Condensation_dom"/>
</dbReference>
<dbReference type="InterPro" id="IPR010071">
    <property type="entry name" value="AA_adenyl_dom"/>
</dbReference>